<name>A0A4R3TF78_9FIRM</name>
<dbReference type="Pfam" id="PF14284">
    <property type="entry name" value="PcfJ"/>
    <property type="match status" value="1"/>
</dbReference>
<proteinExistence type="predicted"/>
<dbReference type="RefSeq" id="WP_132224671.1">
    <property type="nucleotide sequence ID" value="NZ_JANKBG010000009.1"/>
</dbReference>
<dbReference type="Proteomes" id="UP000295773">
    <property type="component" value="Unassembled WGS sequence"/>
</dbReference>
<reference evidence="1 2" key="1">
    <citation type="submission" date="2019-03" db="EMBL/GenBank/DDBJ databases">
        <title>Genomic Encyclopedia of Type Strains, Phase IV (KMG-IV): sequencing the most valuable type-strain genomes for metagenomic binning, comparative biology and taxonomic classification.</title>
        <authorList>
            <person name="Goeker M."/>
        </authorList>
    </citation>
    <scope>NUCLEOTIDE SEQUENCE [LARGE SCALE GENOMIC DNA]</scope>
    <source>
        <strain evidence="1 2">DSM 29481</strain>
    </source>
</reference>
<dbReference type="AlphaFoldDB" id="A0A4R3TF78"/>
<protein>
    <submittedName>
        <fullName evidence="1">PcfJ-like protein</fullName>
    </submittedName>
</protein>
<dbReference type="InterPro" id="IPR025586">
    <property type="entry name" value="PcfJ"/>
</dbReference>
<keyword evidence="2" id="KW-1185">Reference proteome</keyword>
<evidence type="ECO:0000313" key="1">
    <source>
        <dbReference type="EMBL" id="TCU59989.1"/>
    </source>
</evidence>
<gene>
    <name evidence="1" type="ORF">EDD61_10926</name>
</gene>
<accession>A0A4R3TF78</accession>
<sequence length="438" mass="52225">MEKKKEYKEIELLKAAKLRTYTVDTFKRFWTYEDDYASKKARIVNANYIVVYSLWHKRLLSRVFYFEEKMKYKKITRVLFEVQRQVAGMSIKITQRVYNSTFVGFKVWTGEDEKGWMMSNINSYQLYGIRDNWSGRDIISFYEYNDPFKYLNKSIHKYCAYNLFPTEDKEYNHMFEYLLKYEKHPQLEMLLKMGLSHLTYDLTPIRWSKKGIAMLGITKQELHYLQAGINLRAYRKVREQCLKYKFSVKEAKKAYDFKKSKCQLEFSAKLIRYLTAQDIDIDMYADHMRMKEELGLPDENKYLFPEDFGAMHEELSNRIKTKKSKELAKMMLEMTKKASKLCISDDTYKIVVLTTPDDLIKEGKQMHHCVGSYAERVARGNCIIYSVRNNENPSQPLATIEVRNKKVIQVRAPHNGVPDKDISNFVRKWENKFRLNGW</sequence>
<organism evidence="1 2">
    <name type="scientific">Longicatena caecimuris</name>
    <dbReference type="NCBI Taxonomy" id="1796635"/>
    <lineage>
        <taxon>Bacteria</taxon>
        <taxon>Bacillati</taxon>
        <taxon>Bacillota</taxon>
        <taxon>Erysipelotrichia</taxon>
        <taxon>Erysipelotrichales</taxon>
        <taxon>Erysipelotrichaceae</taxon>
        <taxon>Longicatena</taxon>
    </lineage>
</organism>
<dbReference type="EMBL" id="SMBP01000009">
    <property type="protein sequence ID" value="TCU59989.1"/>
    <property type="molecule type" value="Genomic_DNA"/>
</dbReference>
<evidence type="ECO:0000313" key="2">
    <source>
        <dbReference type="Proteomes" id="UP000295773"/>
    </source>
</evidence>
<comment type="caution">
    <text evidence="1">The sequence shown here is derived from an EMBL/GenBank/DDBJ whole genome shotgun (WGS) entry which is preliminary data.</text>
</comment>